<comment type="caution">
    <text evidence="9">The sequence shown here is derived from an EMBL/GenBank/DDBJ whole genome shotgun (WGS) entry which is preliminary data.</text>
</comment>
<feature type="compositionally biased region" description="Basic and acidic residues" evidence="8">
    <location>
        <begin position="306"/>
        <end position="328"/>
    </location>
</feature>
<dbReference type="OrthoDB" id="260807at2759"/>
<dbReference type="PANTHER" id="PTHR11101">
    <property type="entry name" value="PHOSPHATE TRANSPORTER"/>
    <property type="match status" value="1"/>
</dbReference>
<keyword evidence="3 7" id="KW-0592">Phosphate transport</keyword>
<evidence type="ECO:0000313" key="10">
    <source>
        <dbReference type="Proteomes" id="UP000226192"/>
    </source>
</evidence>
<evidence type="ECO:0000256" key="6">
    <source>
        <dbReference type="ARBA" id="ARBA00023136"/>
    </source>
</evidence>
<proteinExistence type="inferred from homology"/>
<keyword evidence="10" id="KW-1185">Reference proteome</keyword>
<evidence type="ECO:0000256" key="8">
    <source>
        <dbReference type="SAM" id="MobiDB-lite"/>
    </source>
</evidence>
<feature type="transmembrane region" description="Helical" evidence="7">
    <location>
        <begin position="85"/>
        <end position="104"/>
    </location>
</feature>
<organism evidence="9 10">
    <name type="scientific">Ophiocordyceps australis</name>
    <dbReference type="NCBI Taxonomy" id="1399860"/>
    <lineage>
        <taxon>Eukaryota</taxon>
        <taxon>Fungi</taxon>
        <taxon>Dikarya</taxon>
        <taxon>Ascomycota</taxon>
        <taxon>Pezizomycotina</taxon>
        <taxon>Sordariomycetes</taxon>
        <taxon>Hypocreomycetidae</taxon>
        <taxon>Hypocreales</taxon>
        <taxon>Ophiocordycipitaceae</taxon>
        <taxon>Ophiocordyceps</taxon>
    </lineage>
</organism>
<feature type="region of interest" description="Disordered" evidence="8">
    <location>
        <begin position="306"/>
        <end position="357"/>
    </location>
</feature>
<dbReference type="Proteomes" id="UP000226192">
    <property type="component" value="Unassembled WGS sequence"/>
</dbReference>
<evidence type="ECO:0000256" key="3">
    <source>
        <dbReference type="ARBA" id="ARBA00022592"/>
    </source>
</evidence>
<evidence type="ECO:0000256" key="7">
    <source>
        <dbReference type="RuleBase" id="RU363058"/>
    </source>
</evidence>
<gene>
    <name evidence="9" type="ORF">CDD81_2820</name>
</gene>
<sequence>MVLHQFDYLFAVGTVFAFLDAWNIGANDVANSWASSVSSRSVTYLQAMLGASLMEFSGSLGVGGRVADTIRTKVVDIAAFQDEPAMLMLGMVCAVIASACYLTMATRLGFPVSTTHSILGGVLGMGVGALGRNGVTWIGYHSDGSVNIGDGVVQVFLAWIIAPLMSGAFGALIFTITKYGVLLRANPVKRGLSLVPIYFWVTASLIVMLLLWKGGDYKVALTDAQIPGVIIATGAGWGLLTAIFLVPWLYRVIVKEDWQLRAWHIVQGPLLLRRGEVPPAPANVTGLVRDFYAGHLTRQELEERRARRAADDIEGQHQDSKPEMRSDTTRAAAGSLDKASTLESAQQDAPHRKSLIGPKPDKAWYTGAYLWWLAKWLVLRGVDQDIVGSQKEKSVIAGDVEEIHARARHFDNRAEYLYTFLQVMTAAAASFTHGANDVANAVGPYASIYQIWRSGDIPKKANVPLWILAFGGAGIVLGLWTYGYHIMRNLGNRVTLMSPARGFSMELGSVITVIMATRLKLPVSTTQCITGSIVGVGLCNGDWRAINWRMVAWIYLGWFITVPAAALIAGILMAFITHAPRW</sequence>
<dbReference type="GO" id="GO:0035435">
    <property type="term" value="P:phosphate ion transmembrane transport"/>
    <property type="evidence" value="ECO:0007669"/>
    <property type="project" value="TreeGrafter"/>
</dbReference>
<keyword evidence="4 7" id="KW-0812">Transmembrane</keyword>
<dbReference type="AlphaFoldDB" id="A0A2C5XEE6"/>
<evidence type="ECO:0000313" key="9">
    <source>
        <dbReference type="EMBL" id="PHH59608.1"/>
    </source>
</evidence>
<dbReference type="STRING" id="1399860.A0A2C5XEE6"/>
<accession>A0A2C5XEE6</accession>
<comment type="subcellular location">
    <subcellularLocation>
        <location evidence="1 7">Membrane</location>
        <topology evidence="1 7">Multi-pass membrane protein</topology>
    </subcellularLocation>
</comment>
<feature type="transmembrane region" description="Helical" evidence="7">
    <location>
        <begin position="191"/>
        <end position="212"/>
    </location>
</feature>
<feature type="transmembrane region" description="Helical" evidence="7">
    <location>
        <begin position="463"/>
        <end position="483"/>
    </location>
</feature>
<dbReference type="EMBL" id="NJET01000193">
    <property type="protein sequence ID" value="PHH59608.1"/>
    <property type="molecule type" value="Genomic_DNA"/>
</dbReference>
<evidence type="ECO:0000256" key="1">
    <source>
        <dbReference type="ARBA" id="ARBA00004141"/>
    </source>
</evidence>
<comment type="similarity">
    <text evidence="7">Belongs to the inorganic phosphate transporter (PiT) (TC 2.A.20) family.</text>
</comment>
<protein>
    <recommendedName>
        <fullName evidence="7">Phosphate transporter</fullName>
    </recommendedName>
</protein>
<dbReference type="InterPro" id="IPR001204">
    <property type="entry name" value="Phos_transporter"/>
</dbReference>
<feature type="transmembrane region" description="Helical" evidence="7">
    <location>
        <begin position="552"/>
        <end position="576"/>
    </location>
</feature>
<keyword evidence="2 7" id="KW-0813">Transport</keyword>
<feature type="transmembrane region" description="Helical" evidence="7">
    <location>
        <begin position="224"/>
        <end position="250"/>
    </location>
</feature>
<feature type="transmembrane region" description="Helical" evidence="7">
    <location>
        <begin position="156"/>
        <end position="179"/>
    </location>
</feature>
<dbReference type="GO" id="GO:0005315">
    <property type="term" value="F:phosphate transmembrane transporter activity"/>
    <property type="evidence" value="ECO:0007669"/>
    <property type="project" value="InterPro"/>
</dbReference>
<comment type="function">
    <text evidence="7">Sodium-phosphate symporter.</text>
</comment>
<dbReference type="PANTHER" id="PTHR11101:SF80">
    <property type="entry name" value="PHOSPHATE TRANSPORTER"/>
    <property type="match status" value="1"/>
</dbReference>
<dbReference type="Pfam" id="PF01384">
    <property type="entry name" value="PHO4"/>
    <property type="match status" value="1"/>
</dbReference>
<name>A0A2C5XEE6_9HYPO</name>
<keyword evidence="6 7" id="KW-0472">Membrane</keyword>
<evidence type="ECO:0000256" key="4">
    <source>
        <dbReference type="ARBA" id="ARBA00022692"/>
    </source>
</evidence>
<evidence type="ECO:0000256" key="5">
    <source>
        <dbReference type="ARBA" id="ARBA00022989"/>
    </source>
</evidence>
<evidence type="ECO:0000256" key="2">
    <source>
        <dbReference type="ARBA" id="ARBA00022448"/>
    </source>
</evidence>
<reference evidence="9 10" key="1">
    <citation type="submission" date="2017-06" db="EMBL/GenBank/DDBJ databases">
        <title>Ant-infecting Ophiocordyceps genomes reveal a high diversity of potential behavioral manipulation genes and a possible major role for enterotoxins.</title>
        <authorList>
            <person name="De Bekker C."/>
            <person name="Evans H.C."/>
            <person name="Brachmann A."/>
            <person name="Hughes D.P."/>
        </authorList>
    </citation>
    <scope>NUCLEOTIDE SEQUENCE [LARGE SCALE GENOMIC DNA]</scope>
    <source>
        <strain evidence="9 10">Map64</strain>
    </source>
</reference>
<keyword evidence="5 7" id="KW-1133">Transmembrane helix</keyword>
<dbReference type="GO" id="GO:0016020">
    <property type="term" value="C:membrane"/>
    <property type="evidence" value="ECO:0007669"/>
    <property type="project" value="UniProtKB-SubCell"/>
</dbReference>